<dbReference type="AlphaFoldDB" id="A0A7T7XQV5"/>
<comment type="similarity">
    <text evidence="1">Belongs to the peptidase S1C family.</text>
</comment>
<organism evidence="5 6">
    <name type="scientific">Breznakiella homolactica</name>
    <dbReference type="NCBI Taxonomy" id="2798577"/>
    <lineage>
        <taxon>Bacteria</taxon>
        <taxon>Pseudomonadati</taxon>
        <taxon>Spirochaetota</taxon>
        <taxon>Spirochaetia</taxon>
        <taxon>Spirochaetales</taxon>
        <taxon>Breznakiellaceae</taxon>
        <taxon>Breznakiella</taxon>
    </lineage>
</organism>
<dbReference type="EMBL" id="CP067089">
    <property type="protein sequence ID" value="QQO10794.1"/>
    <property type="molecule type" value="Genomic_DNA"/>
</dbReference>
<keyword evidence="2" id="KW-0645">Protease</keyword>
<accession>A0A7T7XQV5</accession>
<evidence type="ECO:0000256" key="2">
    <source>
        <dbReference type="ARBA" id="ARBA00022670"/>
    </source>
</evidence>
<evidence type="ECO:0000313" key="5">
    <source>
        <dbReference type="EMBL" id="QQO10794.1"/>
    </source>
</evidence>
<name>A0A7T7XQV5_9SPIR</name>
<dbReference type="InterPro" id="IPR051201">
    <property type="entry name" value="Chloro_Bact_Ser_Proteases"/>
</dbReference>
<dbReference type="GO" id="GO:0006508">
    <property type="term" value="P:proteolysis"/>
    <property type="evidence" value="ECO:0007669"/>
    <property type="project" value="UniProtKB-KW"/>
</dbReference>
<keyword evidence="3" id="KW-0378">Hydrolase</keyword>
<dbReference type="InterPro" id="IPR011250">
    <property type="entry name" value="OMP/PagP_B-barrel"/>
</dbReference>
<keyword evidence="4" id="KW-0732">Signal</keyword>
<protein>
    <submittedName>
        <fullName evidence="5">Trypsin-like peptidase domain-containing protein</fullName>
    </submittedName>
</protein>
<dbReference type="SUPFAM" id="SSF50494">
    <property type="entry name" value="Trypsin-like serine proteases"/>
    <property type="match status" value="1"/>
</dbReference>
<dbReference type="InterPro" id="IPR043504">
    <property type="entry name" value="Peptidase_S1_PA_chymotrypsin"/>
</dbReference>
<reference evidence="5" key="1">
    <citation type="submission" date="2021-01" db="EMBL/GenBank/DDBJ databases">
        <title>Description of Breznakiella homolactica.</title>
        <authorList>
            <person name="Song Y."/>
            <person name="Brune A."/>
        </authorList>
    </citation>
    <scope>NUCLEOTIDE SEQUENCE</scope>
    <source>
        <strain evidence="5">RmG30</strain>
    </source>
</reference>
<dbReference type="Pfam" id="PF13365">
    <property type="entry name" value="Trypsin_2"/>
    <property type="match status" value="1"/>
</dbReference>
<dbReference type="Proteomes" id="UP000595917">
    <property type="component" value="Chromosome"/>
</dbReference>
<dbReference type="KEGG" id="bhc:JFL75_07715"/>
<dbReference type="RefSeq" id="WP_215628099.1">
    <property type="nucleotide sequence ID" value="NZ_CP067089.2"/>
</dbReference>
<gene>
    <name evidence="5" type="ORF">JFL75_07715</name>
</gene>
<feature type="chain" id="PRO_5031147921" evidence="4">
    <location>
        <begin position="22"/>
        <end position="559"/>
    </location>
</feature>
<evidence type="ECO:0000256" key="1">
    <source>
        <dbReference type="ARBA" id="ARBA00010541"/>
    </source>
</evidence>
<dbReference type="PANTHER" id="PTHR43343">
    <property type="entry name" value="PEPTIDASE S12"/>
    <property type="match status" value="1"/>
</dbReference>
<dbReference type="InterPro" id="IPR009003">
    <property type="entry name" value="Peptidase_S1_PA"/>
</dbReference>
<dbReference type="Gene3D" id="2.40.10.10">
    <property type="entry name" value="Trypsin-like serine proteases"/>
    <property type="match status" value="2"/>
</dbReference>
<keyword evidence="6" id="KW-1185">Reference proteome</keyword>
<dbReference type="PRINTS" id="PR00834">
    <property type="entry name" value="PROTEASES2C"/>
</dbReference>
<evidence type="ECO:0000313" key="6">
    <source>
        <dbReference type="Proteomes" id="UP000595917"/>
    </source>
</evidence>
<dbReference type="GO" id="GO:0004252">
    <property type="term" value="F:serine-type endopeptidase activity"/>
    <property type="evidence" value="ECO:0007669"/>
    <property type="project" value="InterPro"/>
</dbReference>
<dbReference type="InterPro" id="IPR001940">
    <property type="entry name" value="Peptidase_S1C"/>
</dbReference>
<evidence type="ECO:0000256" key="4">
    <source>
        <dbReference type="SAM" id="SignalP"/>
    </source>
</evidence>
<evidence type="ECO:0000256" key="3">
    <source>
        <dbReference type="ARBA" id="ARBA00022801"/>
    </source>
</evidence>
<proteinExistence type="inferred from homology"/>
<dbReference type="PANTHER" id="PTHR43343:SF3">
    <property type="entry name" value="PROTEASE DO-LIKE 8, CHLOROPLASTIC"/>
    <property type="match status" value="1"/>
</dbReference>
<feature type="signal peptide" evidence="4">
    <location>
        <begin position="1"/>
        <end position="21"/>
    </location>
</feature>
<sequence length="559" mass="61090">MKRRIAVLGLILVTAIQHSFAQTNTMRDYVGIINQVYHPEVISFMEEIQADFEKSGNSDAVKSISYFLEGLSGTGFVYVAPDGSNYILTNYHVIAQAISLKVTFEKTDGTKTSYDNLAIVSIDEDIDLALLKFPAGVQPFAGGLTFNTTMLEDGTDVFSAGFPGMGNNALWQFGKGIVSNSSVRLPVSEDSTETRGPYIQHTAQVDPGNSGGPLLIAQPGAPGSYAVAGINTLKVLSRQAANYAIPSQTVLDFIGKSLAASRENEQELLEARVQAFMDGLTVPKAVYDHIAKFLSTDCVALNAKFAISELDDRGSKTVWNSIARAFSWNPVDGMRYAVGWLVEDSIRSKSGAIKISLDTIEKINDTEYSVSFDVSGNTVTSAWVKEFGIWRINTFGGFASGDKTLVEEKERLRTREDKLKTDYFLMLSAGYTQVFGTGPALNANISYRGNSTIWGVTVQYRGSDYMQTEFGFGAYMPIRLNGFAVMPLIKASVGFMKTEERDDSFDMNFGISAQGGVMFTTAAIPGLFLSAAYQYNFYLSTDYPSHLLLISLGYGFSRK</sequence>
<dbReference type="SUPFAM" id="SSF56925">
    <property type="entry name" value="OMPA-like"/>
    <property type="match status" value="1"/>
</dbReference>